<dbReference type="Proteomes" id="UP000050833">
    <property type="component" value="Unassembled WGS sequence"/>
</dbReference>
<reference evidence="1 2" key="1">
    <citation type="submission" date="2015-10" db="EMBL/GenBank/DDBJ databases">
        <title>Butyribacter intestini gen. nov., sp. nov., a butyric acid-producing bacterium of the family Lachnospiraceae isolated from the human faeces.</title>
        <authorList>
            <person name="Zou Y."/>
            <person name="Xue W."/>
            <person name="Luo G."/>
            <person name="Lv M."/>
        </authorList>
    </citation>
    <scope>NUCLEOTIDE SEQUENCE [LARGE SCALE GENOMIC DNA]</scope>
    <source>
        <strain evidence="1 2">TF01-11</strain>
    </source>
</reference>
<protein>
    <recommendedName>
        <fullName evidence="3">Peptidase S8/S53 domain-containing protein</fullName>
    </recommendedName>
</protein>
<proteinExistence type="predicted"/>
<dbReference type="RefSeq" id="WP_022014523.1">
    <property type="nucleotide sequence ID" value="NZ_DBGBRS010000182.1"/>
</dbReference>
<evidence type="ECO:0000313" key="1">
    <source>
        <dbReference type="EMBL" id="KQC85421.1"/>
    </source>
</evidence>
<sequence>MNRLCMEAAVSQEYQDYLVEYYGDEKYLTDKYGEGCYQIISERFAIAYVKGDEVRSGINGGAFFVPACYGLMSSEPALASAGITKVRNQPNLSMYGQGVMVGFIDTGYAVRK</sequence>
<evidence type="ECO:0008006" key="3">
    <source>
        <dbReference type="Google" id="ProtNLM"/>
    </source>
</evidence>
<comment type="caution">
    <text evidence="1">The sequence shown here is derived from an EMBL/GenBank/DDBJ whole genome shotgun (WGS) entry which is preliminary data.</text>
</comment>
<organism evidence="1 2">
    <name type="scientific">Butyribacter intestini</name>
    <dbReference type="NCBI Taxonomy" id="1703332"/>
    <lineage>
        <taxon>Bacteria</taxon>
        <taxon>Bacillati</taxon>
        <taxon>Bacillota</taxon>
        <taxon>Clostridia</taxon>
        <taxon>Lachnospirales</taxon>
        <taxon>Lachnospiraceae</taxon>
        <taxon>Butyribacter</taxon>
    </lineage>
</organism>
<accession>A0AAW3JUG2</accession>
<name>A0AAW3JUG2_9FIRM</name>
<evidence type="ECO:0000313" key="2">
    <source>
        <dbReference type="Proteomes" id="UP000050833"/>
    </source>
</evidence>
<dbReference type="AlphaFoldDB" id="A0AAW3JUG2"/>
<dbReference type="EMBL" id="LLKB01000005">
    <property type="protein sequence ID" value="KQC85421.1"/>
    <property type="molecule type" value="Genomic_DNA"/>
</dbReference>
<gene>
    <name evidence="1" type="ORF">APZ18_12115</name>
</gene>
<keyword evidence="2" id="KW-1185">Reference proteome</keyword>